<dbReference type="AlphaFoldDB" id="A0A7W7Y893"/>
<evidence type="ECO:0000256" key="1">
    <source>
        <dbReference type="SAM" id="SignalP"/>
    </source>
</evidence>
<dbReference type="Proteomes" id="UP000590740">
    <property type="component" value="Unassembled WGS sequence"/>
</dbReference>
<comment type="caution">
    <text evidence="2">The sequence shown here is derived from an EMBL/GenBank/DDBJ whole genome shotgun (WGS) entry which is preliminary data.</text>
</comment>
<dbReference type="RefSeq" id="WP_184338404.1">
    <property type="nucleotide sequence ID" value="NZ_JACHIG010000001.1"/>
</dbReference>
<reference evidence="2 3" key="1">
    <citation type="submission" date="2020-08" db="EMBL/GenBank/DDBJ databases">
        <title>Genomic Encyclopedia of Type Strains, Phase IV (KMG-IV): sequencing the most valuable type-strain genomes for metagenomic binning, comparative biology and taxonomic classification.</title>
        <authorList>
            <person name="Goeker M."/>
        </authorList>
    </citation>
    <scope>NUCLEOTIDE SEQUENCE [LARGE SCALE GENOMIC DNA]</scope>
    <source>
        <strain evidence="2 3">DSM 12252</strain>
    </source>
</reference>
<gene>
    <name evidence="2" type="ORF">HNQ65_001040</name>
</gene>
<accession>A0A7W7Y893</accession>
<dbReference type="EMBL" id="JACHIG010000001">
    <property type="protein sequence ID" value="MBB5031486.1"/>
    <property type="molecule type" value="Genomic_DNA"/>
</dbReference>
<keyword evidence="3" id="KW-1185">Reference proteome</keyword>
<evidence type="ECO:0000313" key="3">
    <source>
        <dbReference type="Proteomes" id="UP000590740"/>
    </source>
</evidence>
<organism evidence="2 3">
    <name type="scientific">Prosthecobacter vanneervenii</name>
    <dbReference type="NCBI Taxonomy" id="48466"/>
    <lineage>
        <taxon>Bacteria</taxon>
        <taxon>Pseudomonadati</taxon>
        <taxon>Verrucomicrobiota</taxon>
        <taxon>Verrucomicrobiia</taxon>
        <taxon>Verrucomicrobiales</taxon>
        <taxon>Verrucomicrobiaceae</taxon>
        <taxon>Prosthecobacter</taxon>
    </lineage>
</organism>
<keyword evidence="1" id="KW-0732">Signal</keyword>
<protein>
    <submittedName>
        <fullName evidence="2">Uncharacterized protein</fullName>
    </submittedName>
</protein>
<evidence type="ECO:0000313" key="2">
    <source>
        <dbReference type="EMBL" id="MBB5031486.1"/>
    </source>
</evidence>
<sequence>MRSFLGLGLMLAAVLCGGTAGLADVPARLTKYEIAFGPWRPVMVNAVTQEGRASFEGQRSEVKVRMLTDTQVVVYPFVCWREPHSGILCFGMESRFYVCLADRVLGLPGEMWEGAACIEVFQRKTALEDVVKTRDQLQEMEVFAASSFLDYKECLDLRTAVGAKFVHPTNSSEMMKVKIDDVTLMGERMTLHLTNAVGDKAQAVFSARTLEVVR</sequence>
<proteinExistence type="predicted"/>
<name>A0A7W7Y893_9BACT</name>
<feature type="chain" id="PRO_5031305721" evidence="1">
    <location>
        <begin position="23"/>
        <end position="214"/>
    </location>
</feature>
<feature type="signal peptide" evidence="1">
    <location>
        <begin position="1"/>
        <end position="22"/>
    </location>
</feature>